<dbReference type="EMBL" id="AQQX01000003">
    <property type="protein sequence ID" value="KGM49138.1"/>
    <property type="molecule type" value="Genomic_DNA"/>
</dbReference>
<dbReference type="eggNOG" id="COG0183">
    <property type="taxonomic scope" value="Bacteria"/>
</dbReference>
<dbReference type="NCBIfam" id="NF005704">
    <property type="entry name" value="PRK07516.1"/>
    <property type="match status" value="1"/>
</dbReference>
<dbReference type="CDD" id="cd00829">
    <property type="entry name" value="SCP-x_thiolase"/>
    <property type="match status" value="1"/>
</dbReference>
<proteinExistence type="predicted"/>
<name>A0A0A0EG87_9RHOB</name>
<comment type="caution">
    <text evidence="3">The sequence shown here is derived from an EMBL/GenBank/DDBJ whole genome shotgun (WGS) entry which is preliminary data.</text>
</comment>
<protein>
    <submittedName>
        <fullName evidence="3">Acetyl-CoA acetyltransferase</fullName>
        <ecNumber evidence="3">2.3.1.9</ecNumber>
    </submittedName>
</protein>
<dbReference type="EC" id="2.3.1.9" evidence="3"/>
<gene>
    <name evidence="3" type="ORF">ATO9_10715</name>
</gene>
<dbReference type="Gene3D" id="3.40.47.10">
    <property type="match status" value="1"/>
</dbReference>
<dbReference type="Pfam" id="PF00108">
    <property type="entry name" value="Thiolase_N"/>
    <property type="match status" value="1"/>
</dbReference>
<dbReference type="Proteomes" id="UP000030004">
    <property type="component" value="Unassembled WGS sequence"/>
</dbReference>
<dbReference type="STRING" id="1461694.ATO9_10715"/>
<feature type="domain" description="Thiolase C-terminal" evidence="2">
    <location>
        <begin position="246"/>
        <end position="383"/>
    </location>
</feature>
<evidence type="ECO:0000259" key="1">
    <source>
        <dbReference type="Pfam" id="PF00108"/>
    </source>
</evidence>
<feature type="domain" description="Thiolase N-terminal" evidence="1">
    <location>
        <begin position="11"/>
        <end position="223"/>
    </location>
</feature>
<organism evidence="3 4">
    <name type="scientific">Pseudooceanicola atlanticus</name>
    <dbReference type="NCBI Taxonomy" id="1461694"/>
    <lineage>
        <taxon>Bacteria</taxon>
        <taxon>Pseudomonadati</taxon>
        <taxon>Pseudomonadota</taxon>
        <taxon>Alphaproteobacteria</taxon>
        <taxon>Rhodobacterales</taxon>
        <taxon>Paracoccaceae</taxon>
        <taxon>Pseudooceanicola</taxon>
    </lineage>
</organism>
<dbReference type="InterPro" id="IPR055140">
    <property type="entry name" value="Thiolase_C_2"/>
</dbReference>
<dbReference type="InterPro" id="IPR020616">
    <property type="entry name" value="Thiolase_N"/>
</dbReference>
<accession>A0A0A0EG87</accession>
<evidence type="ECO:0000313" key="4">
    <source>
        <dbReference type="Proteomes" id="UP000030004"/>
    </source>
</evidence>
<dbReference type="InterPro" id="IPR016039">
    <property type="entry name" value="Thiolase-like"/>
</dbReference>
<dbReference type="AlphaFoldDB" id="A0A0A0EG87"/>
<keyword evidence="3" id="KW-0012">Acyltransferase</keyword>
<dbReference type="Pfam" id="PF22691">
    <property type="entry name" value="Thiolase_C_1"/>
    <property type="match status" value="1"/>
</dbReference>
<dbReference type="OrthoDB" id="9790314at2"/>
<dbReference type="PANTHER" id="PTHR42870">
    <property type="entry name" value="ACETYL-COA C-ACETYLTRANSFERASE"/>
    <property type="match status" value="1"/>
</dbReference>
<keyword evidence="3" id="KW-0808">Transferase</keyword>
<dbReference type="InterPro" id="IPR002155">
    <property type="entry name" value="Thiolase"/>
</dbReference>
<dbReference type="RefSeq" id="WP_043748205.1">
    <property type="nucleotide sequence ID" value="NZ_AQQX01000003.1"/>
</dbReference>
<keyword evidence="4" id="KW-1185">Reference proteome</keyword>
<dbReference type="PIRSF" id="PIRSF000429">
    <property type="entry name" value="Ac-CoA_Ac_transf"/>
    <property type="match status" value="1"/>
</dbReference>
<evidence type="ECO:0000259" key="2">
    <source>
        <dbReference type="Pfam" id="PF22691"/>
    </source>
</evidence>
<sequence>MQPCITGWGHTKFGALKEQSLEDLIIAAADEALTHAGVAAEDVDGIWLGHFNSGMVPDAFASSLVMGLDDGLRFTPATRCENACASGSAAIYNALNAIRAGQTKIALVIGVEKMTDLDTAGVTKALAGASYQKEESGVSFPQIFGRIAGQYFQRFGDQGAALAQIAVKNHANAMANPLAHMQKAVNFEFCNAVSDKNPMIAAPLRMTDCSLISDGAAALVIVAPELAEDFPQAVTFRAAEQVNDFMPMSRRDMTELTGPRVAFDKAFAAAGVGLDDIGFAEVHDCFTIAELMIYEAMGLKPKGHGAEAVAEGIVMKGGKLPVNLSGGLKAKGHPVGATGVSMHVMAARQVTGNAGDMQADRSDLGLVFNMGGSGVANYCSVLEAAK</sequence>
<evidence type="ECO:0000313" key="3">
    <source>
        <dbReference type="EMBL" id="KGM49138.1"/>
    </source>
</evidence>
<reference evidence="3 4" key="1">
    <citation type="journal article" date="2015" name="Antonie Van Leeuwenhoek">
        <title>Pseudooceanicola atlanticus gen. nov. sp. nov., isolated from surface seawater of the Atlantic Ocean and reclassification of Oceanicola batsensis, Oceanicola marinus, Oceanicola nitratireducens, Oceanicola nanhaiensis, Oceanicola antarcticus and Oceanicola flagellatus, as Pseudooceanicola batsensis comb. nov., Pseudooceanicola marinus comb. nov., Pseudooceanicola nitratireducens comb. nov., Pseudooceanicola nanhaiensis comb. nov., Pseudooceanicola antarcticus comb. nov., and Pseudooceanicola flagellatus comb. nov.</title>
        <authorList>
            <person name="Lai Q."/>
            <person name="Li G."/>
            <person name="Liu X."/>
            <person name="Du Y."/>
            <person name="Sun F."/>
            <person name="Shao Z."/>
        </authorList>
    </citation>
    <scope>NUCLEOTIDE SEQUENCE [LARGE SCALE GENOMIC DNA]</scope>
    <source>
        <strain evidence="3 4">22II-s11g</strain>
    </source>
</reference>
<dbReference type="SUPFAM" id="SSF53901">
    <property type="entry name" value="Thiolase-like"/>
    <property type="match status" value="1"/>
</dbReference>
<dbReference type="GO" id="GO:0003985">
    <property type="term" value="F:acetyl-CoA C-acetyltransferase activity"/>
    <property type="evidence" value="ECO:0007669"/>
    <property type="project" value="UniProtKB-EC"/>
</dbReference>
<dbReference type="PANTHER" id="PTHR42870:SF6">
    <property type="entry name" value="ACETYL-COA C-ACYLTRANSFERASE"/>
    <property type="match status" value="1"/>
</dbReference>